<reference evidence="2 3" key="1">
    <citation type="submission" date="2020-06" db="EMBL/GenBank/DDBJ databases">
        <title>Transcriptomic and genomic resources for Thalictrum thalictroides and T. hernandezii: Facilitating candidate gene discovery in an emerging model plant lineage.</title>
        <authorList>
            <person name="Arias T."/>
            <person name="Riano-Pachon D.M."/>
            <person name="Di Stilio V.S."/>
        </authorList>
    </citation>
    <scope>NUCLEOTIDE SEQUENCE [LARGE SCALE GENOMIC DNA]</scope>
    <source>
        <strain evidence="3">cv. WT478/WT964</strain>
        <tissue evidence="2">Leaves</tissue>
    </source>
</reference>
<feature type="compositionally biased region" description="Polar residues" evidence="1">
    <location>
        <begin position="83"/>
        <end position="94"/>
    </location>
</feature>
<feature type="compositionally biased region" description="Basic and acidic residues" evidence="1">
    <location>
        <begin position="1"/>
        <end position="10"/>
    </location>
</feature>
<dbReference type="AlphaFoldDB" id="A0A7J6WHZ3"/>
<feature type="region of interest" description="Disordered" evidence="1">
    <location>
        <begin position="83"/>
        <end position="121"/>
    </location>
</feature>
<feature type="region of interest" description="Disordered" evidence="1">
    <location>
        <begin position="577"/>
        <end position="599"/>
    </location>
</feature>
<feature type="compositionally biased region" description="Polar residues" evidence="1">
    <location>
        <begin position="209"/>
        <end position="229"/>
    </location>
</feature>
<feature type="region of interest" description="Disordered" evidence="1">
    <location>
        <begin position="1"/>
        <end position="20"/>
    </location>
</feature>
<dbReference type="PANTHER" id="PTHR36380">
    <property type="entry name" value="BNAA03G58330D PROTEIN"/>
    <property type="match status" value="1"/>
</dbReference>
<organism evidence="2 3">
    <name type="scientific">Thalictrum thalictroides</name>
    <name type="common">Rue-anemone</name>
    <name type="synonym">Anemone thalictroides</name>
    <dbReference type="NCBI Taxonomy" id="46969"/>
    <lineage>
        <taxon>Eukaryota</taxon>
        <taxon>Viridiplantae</taxon>
        <taxon>Streptophyta</taxon>
        <taxon>Embryophyta</taxon>
        <taxon>Tracheophyta</taxon>
        <taxon>Spermatophyta</taxon>
        <taxon>Magnoliopsida</taxon>
        <taxon>Ranunculales</taxon>
        <taxon>Ranunculaceae</taxon>
        <taxon>Thalictroideae</taxon>
        <taxon>Thalictrum</taxon>
    </lineage>
</organism>
<feature type="compositionally biased region" description="Basic and acidic residues" evidence="1">
    <location>
        <begin position="637"/>
        <end position="657"/>
    </location>
</feature>
<feature type="region of interest" description="Disordered" evidence="1">
    <location>
        <begin position="139"/>
        <end position="192"/>
    </location>
</feature>
<feature type="compositionally biased region" description="Basic and acidic residues" evidence="1">
    <location>
        <begin position="98"/>
        <end position="109"/>
    </location>
</feature>
<dbReference type="EMBL" id="JABWDY010015805">
    <property type="protein sequence ID" value="KAF5196573.1"/>
    <property type="molecule type" value="Genomic_DNA"/>
</dbReference>
<dbReference type="PANTHER" id="PTHR36380:SF1">
    <property type="entry name" value="OS01G0755100 PROTEIN"/>
    <property type="match status" value="1"/>
</dbReference>
<dbReference type="InterPro" id="IPR038777">
    <property type="entry name" value="At4g18490-like"/>
</dbReference>
<dbReference type="Proteomes" id="UP000554482">
    <property type="component" value="Unassembled WGS sequence"/>
</dbReference>
<protein>
    <submittedName>
        <fullName evidence="2">Uncharacterized protein</fullName>
    </submittedName>
</protein>
<feature type="region of interest" description="Disordered" evidence="1">
    <location>
        <begin position="616"/>
        <end position="665"/>
    </location>
</feature>
<keyword evidence="3" id="KW-1185">Reference proteome</keyword>
<feature type="compositionally biased region" description="Basic and acidic residues" evidence="1">
    <location>
        <begin position="390"/>
        <end position="401"/>
    </location>
</feature>
<gene>
    <name evidence="2" type="ORF">FRX31_013839</name>
</gene>
<evidence type="ECO:0000256" key="1">
    <source>
        <dbReference type="SAM" id="MobiDB-lite"/>
    </source>
</evidence>
<name>A0A7J6WHZ3_THATH</name>
<feature type="region of interest" description="Disordered" evidence="1">
    <location>
        <begin position="326"/>
        <end position="402"/>
    </location>
</feature>
<evidence type="ECO:0000313" key="3">
    <source>
        <dbReference type="Proteomes" id="UP000554482"/>
    </source>
</evidence>
<sequence length="754" mass="82778">MAESQKEDASAAKTQKKSSISDDFGKEFLSSWKSMSVSEDDGLDFNQETVPMGKKNTFSFDKLDMDFSLDGDFGKKLSSFNVDMSDLDFSSPQKKLSKPKEKGTEESTDGKQGGKQSHFSFGFDFNELDNFDFGSSLLKGENKSKKSANPFGSESPGKKEKVQAPTNKPSTSMDSAEDSGSHKLPASQHTNTSKFEHLIGDFGKFNAISDSPSTSSNFGNLSPSHSTAASPEKVIVVSAKEPDQCSQQSEKTVYTEQTALLIVEDSSSRPIDMEDSVQDVVPDIQGEGCSATEENTNPEEAVDNGVKVLNQEYSSVTHISFPKISTDDKMLGNESNVHMGDIQGDESMEGDTDIRGSSVENFARKIPLSTRPPKEDKTKSKLLLAPLQSEEAHQPMKDKENGSIQSKYFKKPAETASQQNAVSVRRKISPVSNKRAETVLLGPAGSRRQECFASNAQAENQEVGASKLPDPVVTKGIPVVLGHGKNDNNHDISARFQVHSTSIPVQTTKSNTPKSLNSKLVSSLAPLRNSKSIQVEGNRLPSLLSAKKTLEASSLKMSKLVKPTDQSNLKVQTEMKSLGHSESNTAIHCTSPTMDSTVSAEKEQISSPSLKRKMFEASSADPVTPYSLKHITSSPNECRESQRTSERLDNKRVRSTDNLHAGYNSSPKLDVPRNECWKDLQVPLMMETDENIEKAEAYAKELDDICTMLKKKHDEAKELLVRAIVNNNNLLMLNHPIYDEKISFHLFAFLPLNH</sequence>
<feature type="region of interest" description="Disordered" evidence="1">
    <location>
        <begin position="209"/>
        <end position="233"/>
    </location>
</feature>
<evidence type="ECO:0000313" key="2">
    <source>
        <dbReference type="EMBL" id="KAF5196573.1"/>
    </source>
</evidence>
<comment type="caution">
    <text evidence="2">The sequence shown here is derived from an EMBL/GenBank/DDBJ whole genome shotgun (WGS) entry which is preliminary data.</text>
</comment>
<feature type="compositionally biased region" description="Polar residues" evidence="1">
    <location>
        <begin position="164"/>
        <end position="174"/>
    </location>
</feature>
<accession>A0A7J6WHZ3</accession>
<proteinExistence type="predicted"/>
<dbReference type="OrthoDB" id="602706at2759"/>